<proteinExistence type="predicted"/>
<name>A0A6N8JH14_9BACT</name>
<protein>
    <recommendedName>
        <fullName evidence="3">Baseplate protein J-like domain-containing protein</fullName>
    </recommendedName>
</protein>
<keyword evidence="2" id="KW-1185">Reference proteome</keyword>
<dbReference type="EMBL" id="WRXO01000011">
    <property type="protein sequence ID" value="MVT44517.1"/>
    <property type="molecule type" value="Genomic_DNA"/>
</dbReference>
<evidence type="ECO:0000313" key="2">
    <source>
        <dbReference type="Proteomes" id="UP000468388"/>
    </source>
</evidence>
<dbReference type="RefSeq" id="WP_157303308.1">
    <property type="nucleotide sequence ID" value="NZ_BAAAZB010000036.1"/>
</dbReference>
<dbReference type="Proteomes" id="UP000468388">
    <property type="component" value="Unassembled WGS sequence"/>
</dbReference>
<comment type="caution">
    <text evidence="1">The sequence shown here is derived from an EMBL/GenBank/DDBJ whole genome shotgun (WGS) entry which is preliminary data.</text>
</comment>
<reference evidence="1 2" key="1">
    <citation type="submission" date="2019-12" db="EMBL/GenBank/DDBJ databases">
        <title>The draft genomic sequence of strain Chitinophaga oryziterrae JCM 16595.</title>
        <authorList>
            <person name="Zhang X."/>
        </authorList>
    </citation>
    <scope>NUCLEOTIDE SEQUENCE [LARGE SCALE GENOMIC DNA]</scope>
    <source>
        <strain evidence="1 2">JCM 16595</strain>
    </source>
</reference>
<sequence length="1244" mass="142856">MKTFFDHTRDGVSQSERRLDTLMPANLRIDERTQDDLLLFLSEIAGQFNFYNLYNDKEGDWREFFSADLQIVLLTISRLDFTHYQDKYLHIQEQLQIAENDADLRPVLSIFFNMIYEIALLLQEKLNQVRIADHNRETGEYDEHISENLSGYVYRLLIYEKQASQLFHHKFDLRTSHTDKLLKELFEEAYEKSKQEDTENIFLGYQSLNDIYTALRSQFYQVSSAAKQYLDRKTTPFLHQPHIGLIKAFTGLYGHMQQHLNHFTERHLNYYYRNVLGIQLRPAIPDQVHLCIDALPQTLPVVIPEGTLFPAGNTSFRLTNELRLSQAKIKALKTVFISDYKQISAHNLRQSDIMEAQVYAASHDVLPAAAYLPESQPVKAWALAGEDQHELPDNERTMEEANLGFIIASPVLYLTEGNRTIVLSIYFESISFEHMQAYIRNYASVKERREETILNELLAAAFIISYTGVAGWEDIPRHTVKIGLEATNRCININITLESAAPAFNIYSPLLHGDNYETKQPLIRLLLNNFSFHNAFSFMQSLIVERIAINANVKEFRSVRLYNNVGPLSAENPFQIFGPQPVVGTYLDIRNSNIFNRYTKDFNIDIEWLDLPNTENGFDAYYAAYGAGITNSSFKISITNGYIRPDKVLSLFETYRDADGRIFLNSSTSIKQADFQQLLFNNFPLLAKEDYNAQTEGMVRLELAAPNEAFGQRLYTQLFPEVVTHNAGRWVKKRPLPNIPYTPMVKSITLDYTLEQAEILKADKENNDGNGIQLFHLYPFGFRQAYPAAGYGTFSLLPQFEGRSNLYIGFDNLQPNDQISLLFQLEDKHYTHTTGNVLELQWNYLHNDKWVPFDKTQVIADSTHHFISSGIINLKMPVINSYGNTRLDPTLQWINLSSVYSLDTRPMVKGIFMNAGIAGRQIENITTVTNIAPLTIKSAQTEIRGVQKIWQLFPSFGGRSAETMEEYYVRVSERLRHKKRPVLGIDIIQLVLEQFPEIYIAKCMGNDPGVNSDMLAETDLQLVVVPKIQNSLIEEPRADLAALYRIKEYLEELLPDFMKIAVHNPVYERVKVICDVHFGNSRSSTDNNYYLSLLQEDIRKYLNPWLFDATSQVKIGSVLYKSEMMNFIKKLPYVTYVTAFSIVHFFREKDPLTGNYINCIKDTAVEDIEFIEGSMPESVLIPATHHLITVIDEKKYRDPQPMGIDSVITGEEMIIVHDRSASHKQADAKADATGEMITLTIHSK</sequence>
<dbReference type="AlphaFoldDB" id="A0A6N8JH14"/>
<accession>A0A6N8JH14</accession>
<evidence type="ECO:0000313" key="1">
    <source>
        <dbReference type="EMBL" id="MVT44517.1"/>
    </source>
</evidence>
<dbReference type="OrthoDB" id="9762853at2"/>
<evidence type="ECO:0008006" key="3">
    <source>
        <dbReference type="Google" id="ProtNLM"/>
    </source>
</evidence>
<organism evidence="1 2">
    <name type="scientific">Chitinophaga oryziterrae</name>
    <dbReference type="NCBI Taxonomy" id="1031224"/>
    <lineage>
        <taxon>Bacteria</taxon>
        <taxon>Pseudomonadati</taxon>
        <taxon>Bacteroidota</taxon>
        <taxon>Chitinophagia</taxon>
        <taxon>Chitinophagales</taxon>
        <taxon>Chitinophagaceae</taxon>
        <taxon>Chitinophaga</taxon>
    </lineage>
</organism>
<gene>
    <name evidence="1" type="ORF">GO495_28240</name>
</gene>